<name>A0A3A3FQR1_9BURK</name>
<evidence type="ECO:0000259" key="2">
    <source>
        <dbReference type="Pfam" id="PF00534"/>
    </source>
</evidence>
<gene>
    <name evidence="3" type="ORF">D3871_04175</name>
</gene>
<dbReference type="OrthoDB" id="433681at2"/>
<comment type="caution">
    <text evidence="3">The sequence shown here is derived from an EMBL/GenBank/DDBJ whole genome shotgun (WGS) entry which is preliminary data.</text>
</comment>
<dbReference type="InterPro" id="IPR001296">
    <property type="entry name" value="Glyco_trans_1"/>
</dbReference>
<dbReference type="GO" id="GO:0009103">
    <property type="term" value="P:lipopolysaccharide biosynthetic process"/>
    <property type="evidence" value="ECO:0007669"/>
    <property type="project" value="TreeGrafter"/>
</dbReference>
<reference evidence="4" key="1">
    <citation type="submission" date="2018-09" db="EMBL/GenBank/DDBJ databases">
        <authorList>
            <person name="Zhu H."/>
        </authorList>
    </citation>
    <scope>NUCLEOTIDE SEQUENCE [LARGE SCALE GENOMIC DNA]</scope>
    <source>
        <strain evidence="4">K1R23-30</strain>
    </source>
</reference>
<dbReference type="GO" id="GO:0016757">
    <property type="term" value="F:glycosyltransferase activity"/>
    <property type="evidence" value="ECO:0007669"/>
    <property type="project" value="InterPro"/>
</dbReference>
<sequence>MKRILIDLTQLPLQRTGVGIYAVNYVRRLQALVGNRQLHFLVLDDDAELLAETRAIPGVVVTSLKAAVFRRFVFRVLLEQVLIPAFALARRIDAVHSLHYSFPLLSFGRFKRIVTVCDMSFFLFPELHVPVKRKFFQFFIRQLPRTEGLLFISGSTMRDFHRYFPNSAVPEQVIPLGTDLARLATTPDPALMAGLRARFDIAQYILYVGTIEPRKNILGLVQAFESIAHRYPAVKLVIAGKLGWDYDTLLQYVEVSPLRERIVLTGYINEAEKHALLKSALLFTYVSFYEGFGLPVLEGMAAGVPTITSNLSSMPEVAGDGALLVDPHQTGQIAAAIQSLLDDPQARATLVQRGLTQSRQFTWESMTQTSLAFYDRVAPAAGASA</sequence>
<dbReference type="CDD" id="cd03809">
    <property type="entry name" value="GT4_MtfB-like"/>
    <property type="match status" value="1"/>
</dbReference>
<accession>A0A3A3FQR1</accession>
<dbReference type="Proteomes" id="UP000265955">
    <property type="component" value="Unassembled WGS sequence"/>
</dbReference>
<evidence type="ECO:0000313" key="4">
    <source>
        <dbReference type="Proteomes" id="UP000265955"/>
    </source>
</evidence>
<keyword evidence="4" id="KW-1185">Reference proteome</keyword>
<organism evidence="3 4">
    <name type="scientific">Noviherbaspirillum saxi</name>
    <dbReference type="NCBI Taxonomy" id="2320863"/>
    <lineage>
        <taxon>Bacteria</taxon>
        <taxon>Pseudomonadati</taxon>
        <taxon>Pseudomonadota</taxon>
        <taxon>Betaproteobacteria</taxon>
        <taxon>Burkholderiales</taxon>
        <taxon>Oxalobacteraceae</taxon>
        <taxon>Noviherbaspirillum</taxon>
    </lineage>
</organism>
<dbReference type="RefSeq" id="WP_119767756.1">
    <property type="nucleotide sequence ID" value="NZ_QYUO01000001.1"/>
</dbReference>
<dbReference type="FunFam" id="3.40.50.2000:FF:000119">
    <property type="entry name" value="Glycosyl transferase group 1"/>
    <property type="match status" value="1"/>
</dbReference>
<dbReference type="EMBL" id="QYUO01000001">
    <property type="protein sequence ID" value="RJF97810.1"/>
    <property type="molecule type" value="Genomic_DNA"/>
</dbReference>
<dbReference type="PANTHER" id="PTHR46401:SF2">
    <property type="entry name" value="GLYCOSYLTRANSFERASE WBBK-RELATED"/>
    <property type="match status" value="1"/>
</dbReference>
<keyword evidence="1 3" id="KW-0808">Transferase</keyword>
<feature type="domain" description="Glycosyl transferase family 1" evidence="2">
    <location>
        <begin position="203"/>
        <end position="354"/>
    </location>
</feature>
<dbReference type="PANTHER" id="PTHR46401">
    <property type="entry name" value="GLYCOSYLTRANSFERASE WBBK-RELATED"/>
    <property type="match status" value="1"/>
</dbReference>
<evidence type="ECO:0000313" key="3">
    <source>
        <dbReference type="EMBL" id="RJF97810.1"/>
    </source>
</evidence>
<protein>
    <submittedName>
        <fullName evidence="3">Glycosyltransferase family 1 protein</fullName>
    </submittedName>
</protein>
<dbReference type="Gene3D" id="3.40.50.2000">
    <property type="entry name" value="Glycogen Phosphorylase B"/>
    <property type="match status" value="2"/>
</dbReference>
<proteinExistence type="predicted"/>
<dbReference type="Pfam" id="PF00534">
    <property type="entry name" value="Glycos_transf_1"/>
    <property type="match status" value="1"/>
</dbReference>
<evidence type="ECO:0000256" key="1">
    <source>
        <dbReference type="ARBA" id="ARBA00022679"/>
    </source>
</evidence>
<dbReference type="SUPFAM" id="SSF53756">
    <property type="entry name" value="UDP-Glycosyltransferase/glycogen phosphorylase"/>
    <property type="match status" value="1"/>
</dbReference>
<dbReference type="AlphaFoldDB" id="A0A3A3FQR1"/>